<dbReference type="GO" id="GO:0016020">
    <property type="term" value="C:membrane"/>
    <property type="evidence" value="ECO:0007669"/>
    <property type="project" value="InterPro"/>
</dbReference>
<protein>
    <submittedName>
        <fullName evidence="3">Putative peptide zinc metalloprotease protein</fullName>
    </submittedName>
</protein>
<dbReference type="GO" id="GO:0012505">
    <property type="term" value="C:endomembrane system"/>
    <property type="evidence" value="ECO:0007669"/>
    <property type="project" value="UniProtKB-SubCell"/>
</dbReference>
<proteinExistence type="predicted"/>
<keyword evidence="3" id="KW-0645">Protease</keyword>
<dbReference type="InterPro" id="IPR001193">
    <property type="entry name" value="MBTPS2"/>
</dbReference>
<keyword evidence="4" id="KW-1185">Reference proteome</keyword>
<keyword evidence="1" id="KW-0175">Coiled coil</keyword>
<sequence>MGLFSKNWYLVEKLTPRIKPQVDVAPQPKRGEIWYTLRDPVAGTVQLFSPQAYQVVGLMNGERSLNDIWTLAGDQLKHDMPTQEDIISLLASLYQADMIYLNVPANARDLFTRRGQKKERKSLQKVYSPISLQIPLFDPTRLLDSLCPVLDPLLKPRVWLLYLAILAWGCFIAVQNFEALTSNMADRLLAAENLMLLWLLYPLIKIIHELGHAYAVRRYGGQVHEVGIMFLVFFPMPYVDASESAVFTDKRQRMMVAAAGIIVELFIAALAVILWSYASDGLSKAILYNIAFMAGVSTLLFNGNPLLKFDAYYILSDYLEIPGLAKKSVSYWGFLVKKYLFGFKELEDPSSDKRERYWLFFYNLFAFCYRIFISISIFLFVAAHYFIAGLVIGIWTLISSWFIPFMKTVSLPFREQVFRVQGRDPKWVVGCTALGLSSLLFLLPMPYSYTTDGVVWPDESRRIYASESGFVAFIERSDSDQVTHEDLLFGLENHELKDSAALLEAQLQEARARVRSAYADRTKSLQLAAEMQRFEEELDSVKSALANTQKYAPASGQLVYQKRPFERDQFIRRGELIGYVIDNKDAKADAAMPLSVRTALPEYQADVVLDRLQGVVVRKAVDRSTTLSAALDTVVPRVSKVLPSAILTETGGGSIVIDPSSTEEIRAVENYITLDVAVTSGKLLRVHERVYIKFQLSPEPLGWRWYRELRQVFIEQLDV</sequence>
<feature type="transmembrane region" description="Helical" evidence="2">
    <location>
        <begin position="159"/>
        <end position="177"/>
    </location>
</feature>
<accession>A0A839USM6</accession>
<feature type="transmembrane region" description="Helical" evidence="2">
    <location>
        <begin position="359"/>
        <end position="379"/>
    </location>
</feature>
<dbReference type="AlphaFoldDB" id="A0A839USM6"/>
<keyword evidence="3" id="KW-0378">Hydrolase</keyword>
<dbReference type="GO" id="GO:0005737">
    <property type="term" value="C:cytoplasm"/>
    <property type="evidence" value="ECO:0007669"/>
    <property type="project" value="TreeGrafter"/>
</dbReference>
<name>A0A839USM6_9GAMM</name>
<dbReference type="EMBL" id="JACHXZ010000004">
    <property type="protein sequence ID" value="MBB3169701.1"/>
    <property type="molecule type" value="Genomic_DNA"/>
</dbReference>
<dbReference type="PANTHER" id="PTHR13325:SF3">
    <property type="entry name" value="MEMBRANE-BOUND TRANSCRIPTION FACTOR SITE-2 PROTEASE"/>
    <property type="match status" value="1"/>
</dbReference>
<comment type="caution">
    <text evidence="3">The sequence shown here is derived from an EMBL/GenBank/DDBJ whole genome shotgun (WGS) entry which is preliminary data.</text>
</comment>
<feature type="transmembrane region" description="Helical" evidence="2">
    <location>
        <begin position="427"/>
        <end position="447"/>
    </location>
</feature>
<feature type="transmembrane region" description="Helical" evidence="2">
    <location>
        <begin position="189"/>
        <end position="208"/>
    </location>
</feature>
<feature type="transmembrane region" description="Helical" evidence="2">
    <location>
        <begin position="254"/>
        <end position="279"/>
    </location>
</feature>
<keyword evidence="2" id="KW-0812">Transmembrane</keyword>
<keyword evidence="2" id="KW-0472">Membrane</keyword>
<dbReference type="GO" id="GO:0004222">
    <property type="term" value="F:metalloendopeptidase activity"/>
    <property type="evidence" value="ECO:0007669"/>
    <property type="project" value="InterPro"/>
</dbReference>
<evidence type="ECO:0000313" key="4">
    <source>
        <dbReference type="Proteomes" id="UP000559987"/>
    </source>
</evidence>
<reference evidence="3 4" key="1">
    <citation type="submission" date="2020-08" db="EMBL/GenBank/DDBJ databases">
        <title>Genomic Encyclopedia of Type Strains, Phase III (KMG-III): the genomes of soil and plant-associated and newly described type strains.</title>
        <authorList>
            <person name="Whitman W."/>
        </authorList>
    </citation>
    <scope>NUCLEOTIDE SEQUENCE [LARGE SCALE GENOMIC DNA]</scope>
    <source>
        <strain evidence="3 4">CECT 8571</strain>
    </source>
</reference>
<dbReference type="Proteomes" id="UP000559987">
    <property type="component" value="Unassembled WGS sequence"/>
</dbReference>
<dbReference type="GO" id="GO:0031293">
    <property type="term" value="P:membrane protein intracellular domain proteolysis"/>
    <property type="evidence" value="ECO:0007669"/>
    <property type="project" value="TreeGrafter"/>
</dbReference>
<evidence type="ECO:0000256" key="1">
    <source>
        <dbReference type="SAM" id="Coils"/>
    </source>
</evidence>
<keyword evidence="2" id="KW-1133">Transmembrane helix</keyword>
<feature type="transmembrane region" description="Helical" evidence="2">
    <location>
        <begin position="285"/>
        <end position="303"/>
    </location>
</feature>
<organism evidence="3 4">
    <name type="scientific">Simiduia aestuariiviva</name>
    <dbReference type="NCBI Taxonomy" id="1510459"/>
    <lineage>
        <taxon>Bacteria</taxon>
        <taxon>Pseudomonadati</taxon>
        <taxon>Pseudomonadota</taxon>
        <taxon>Gammaproteobacteria</taxon>
        <taxon>Cellvibrionales</taxon>
        <taxon>Cellvibrionaceae</taxon>
        <taxon>Simiduia</taxon>
    </lineage>
</organism>
<feature type="transmembrane region" description="Helical" evidence="2">
    <location>
        <begin position="228"/>
        <end position="247"/>
    </location>
</feature>
<dbReference type="PANTHER" id="PTHR13325">
    <property type="entry name" value="PROTEASE M50 MEMBRANE-BOUND TRANSCRIPTION FACTOR SITE 2 PROTEASE"/>
    <property type="match status" value="1"/>
</dbReference>
<evidence type="ECO:0000313" key="3">
    <source>
        <dbReference type="EMBL" id="MBB3169701.1"/>
    </source>
</evidence>
<dbReference type="RefSeq" id="WP_183911197.1">
    <property type="nucleotide sequence ID" value="NZ_JACHXZ010000004.1"/>
</dbReference>
<feature type="transmembrane region" description="Helical" evidence="2">
    <location>
        <begin position="385"/>
        <end position="406"/>
    </location>
</feature>
<evidence type="ECO:0000256" key="2">
    <source>
        <dbReference type="SAM" id="Phobius"/>
    </source>
</evidence>
<feature type="coiled-coil region" evidence="1">
    <location>
        <begin position="493"/>
        <end position="551"/>
    </location>
</feature>
<keyword evidence="3" id="KW-0482">Metalloprotease</keyword>
<gene>
    <name evidence="3" type="ORF">FHS30_002914</name>
</gene>